<evidence type="ECO:0000256" key="3">
    <source>
        <dbReference type="ARBA" id="ARBA00022741"/>
    </source>
</evidence>
<dbReference type="Pfam" id="PF00005">
    <property type="entry name" value="ABC_tran"/>
    <property type="match status" value="2"/>
</dbReference>
<dbReference type="PANTHER" id="PTHR42855:SF1">
    <property type="entry name" value="ABC TRANSPORTER DOMAIN-CONTAINING PROTEIN"/>
    <property type="match status" value="1"/>
</dbReference>
<dbReference type="PROSITE" id="PS50893">
    <property type="entry name" value="ABC_TRANSPORTER_2"/>
    <property type="match status" value="2"/>
</dbReference>
<dbReference type="InterPro" id="IPR003593">
    <property type="entry name" value="AAA+_ATPase"/>
</dbReference>
<comment type="subcellular location">
    <subcellularLocation>
        <location evidence="9">Cytoplasm</location>
    </subcellularLocation>
    <text evidence="9">Associates with ribosomes.</text>
</comment>
<keyword evidence="5 9" id="KW-0378">Hydrolase</keyword>
<dbReference type="Gene3D" id="3.40.50.300">
    <property type="entry name" value="P-loop containing nucleotide triphosphate hydrolases"/>
    <property type="match status" value="2"/>
</dbReference>
<evidence type="ECO:0000256" key="7">
    <source>
        <dbReference type="ARBA" id="ARBA00023125"/>
    </source>
</evidence>
<dbReference type="HAMAP" id="MF_00848">
    <property type="entry name" value="Uup"/>
    <property type="match status" value="1"/>
</dbReference>
<evidence type="ECO:0000256" key="8">
    <source>
        <dbReference type="ARBA" id="ARBA00023204"/>
    </source>
</evidence>
<comment type="similarity">
    <text evidence="9">Belongs to the ABC transporter superfamily. ABCF family. Uup subfamily.</text>
</comment>
<name>A0ABY4Y849_9GAMM</name>
<dbReference type="EMBL" id="CP071527">
    <property type="protein sequence ID" value="USQ13274.1"/>
    <property type="molecule type" value="Genomic_DNA"/>
</dbReference>
<dbReference type="SUPFAM" id="SSF52540">
    <property type="entry name" value="P-loop containing nucleoside triphosphate hydrolases"/>
    <property type="match status" value="2"/>
</dbReference>
<dbReference type="InterPro" id="IPR003439">
    <property type="entry name" value="ABC_transporter-like_ATP-bd"/>
</dbReference>
<evidence type="ECO:0000256" key="4">
    <source>
        <dbReference type="ARBA" id="ARBA00022763"/>
    </source>
</evidence>
<sequence length="621" mass="70353">MSIVSLHDVSLNIAGNQLLDKADWQIQPQDRVALVGRNGAGKSTLLKLLQGDIVPDSGQINQLSGLRVAGLTQEVPITGDDSVYHFLVKSLGEVGEILSQFNELSQQGDMEKLARVQQRMDNLHAWDKLPQIETMASRLGITTQERMNNLSGGMKRRVLLGAALIASPDLLLLDEPTNHLDIEAIEWLEAYLKSFKGAVLLVTHDREFLSQVSNRIVEIDRGKLHQHDCDYETYLDRRETIRQSEQKQNELFDKKLAEEEVWIRTGVKARRTRNEGRVRALKALREEYKARRNQLGKVKALSLDVNRSGSVVLEATNVNYSLGQKKLLENFSLLLTRGDKLGVIGPNGCGKTTLVRLLLGELQPDSGDIKQGTSLNVAYFDQLRRQLQEDKTVMYNVGEGADYVTINGKQKHVASYLRDFLFSSERFNQPVSVLSGGERNRLLLAKLFAKPVNFLVMDEPTNDLDIETLELLEEMLADYPGTLILISHDRAFINQVVTSVLVYEEAGQFCEFVGGYDDYKTHKKQQQQQQRERDVADKNPAVKRSPSTNKLSFNEQRELSQLPQKIEQLEKKISELQLQMADPKFYQQDASAIAKINQSLAEDEAVLMEYYARWEALEERL</sequence>
<keyword evidence="2 9" id="KW-0677">Repeat</keyword>
<dbReference type="Gene3D" id="1.10.287.380">
    <property type="entry name" value="Valyl-tRNA synthetase, C-terminal domain"/>
    <property type="match status" value="1"/>
</dbReference>
<evidence type="ECO:0000256" key="1">
    <source>
        <dbReference type="ARBA" id="ARBA00022490"/>
    </source>
</evidence>
<dbReference type="InterPro" id="IPR027417">
    <property type="entry name" value="P-loop_NTPase"/>
</dbReference>
<comment type="catalytic activity">
    <reaction evidence="9">
        <text>ATP + H2O = ADP + phosphate + H(+)</text>
        <dbReference type="Rhea" id="RHEA:13065"/>
        <dbReference type="ChEBI" id="CHEBI:15377"/>
        <dbReference type="ChEBI" id="CHEBI:15378"/>
        <dbReference type="ChEBI" id="CHEBI:30616"/>
        <dbReference type="ChEBI" id="CHEBI:43474"/>
        <dbReference type="ChEBI" id="CHEBI:456216"/>
    </reaction>
</comment>
<evidence type="ECO:0000256" key="9">
    <source>
        <dbReference type="HAMAP-Rule" id="MF_00848"/>
    </source>
</evidence>
<dbReference type="InterPro" id="IPR043686">
    <property type="entry name" value="Uup"/>
</dbReference>
<keyword evidence="3 9" id="KW-0547">Nucleotide-binding</keyword>
<dbReference type="PROSITE" id="PS00211">
    <property type="entry name" value="ABC_TRANSPORTER_1"/>
    <property type="match status" value="2"/>
</dbReference>
<keyword evidence="6 9" id="KW-0067">ATP-binding</keyword>
<feature type="domain" description="ABC transporter" evidence="11">
    <location>
        <begin position="313"/>
        <end position="530"/>
    </location>
</feature>
<dbReference type="RefSeq" id="WP_252579576.1">
    <property type="nucleotide sequence ID" value="NZ_CP071527.1"/>
</dbReference>
<dbReference type="GO" id="GO:0005524">
    <property type="term" value="F:ATP binding"/>
    <property type="evidence" value="ECO:0007669"/>
    <property type="project" value="UniProtKB-KW"/>
</dbReference>
<dbReference type="SMART" id="SM00382">
    <property type="entry name" value="AAA"/>
    <property type="match status" value="2"/>
</dbReference>
<feature type="domain" description="ABC transporter" evidence="11">
    <location>
        <begin position="4"/>
        <end position="246"/>
    </location>
</feature>
<dbReference type="InterPro" id="IPR051309">
    <property type="entry name" value="ABCF_ATPase"/>
</dbReference>
<keyword evidence="4 9" id="KW-0227">DNA damage</keyword>
<evidence type="ECO:0000256" key="2">
    <source>
        <dbReference type="ARBA" id="ARBA00022737"/>
    </source>
</evidence>
<dbReference type="InterPro" id="IPR017871">
    <property type="entry name" value="ABC_transporter-like_CS"/>
</dbReference>
<dbReference type="InterPro" id="IPR037118">
    <property type="entry name" value="Val-tRNA_synth_C_sf"/>
</dbReference>
<comment type="function">
    <text evidence="9">Probably plays a role in ribosome assembly or function. May be involved in resolution of branched DNA intermediates that result from template switching in postreplication gaps. Binds DNA and has ATPase activity.</text>
</comment>
<proteinExistence type="inferred from homology"/>
<dbReference type="InterPro" id="IPR032781">
    <property type="entry name" value="ABC_tran_Xtn"/>
</dbReference>
<protein>
    <recommendedName>
        <fullName evidence="9">ATP-binding protein Uup</fullName>
        <ecNumber evidence="9">3.6.1.-</ecNumber>
    </recommendedName>
</protein>
<evidence type="ECO:0000313" key="12">
    <source>
        <dbReference type="EMBL" id="USQ13274.1"/>
    </source>
</evidence>
<reference evidence="12" key="1">
    <citation type="submission" date="2021-03" db="EMBL/GenBank/DDBJ databases">
        <title>Legionella lytica PCM 2298.</title>
        <authorList>
            <person name="Koper P."/>
        </authorList>
    </citation>
    <scope>NUCLEOTIDE SEQUENCE</scope>
    <source>
        <strain evidence="12">PCM 2298</strain>
    </source>
</reference>
<dbReference type="Pfam" id="PF16326">
    <property type="entry name" value="ABC_tran_CTD"/>
    <property type="match status" value="1"/>
</dbReference>
<keyword evidence="13" id="KW-1185">Reference proteome</keyword>
<evidence type="ECO:0000256" key="5">
    <source>
        <dbReference type="ARBA" id="ARBA00022801"/>
    </source>
</evidence>
<feature type="compositionally biased region" description="Polar residues" evidence="10">
    <location>
        <begin position="545"/>
        <end position="556"/>
    </location>
</feature>
<organism evidence="12 13">
    <name type="scientific">Legionella lytica</name>
    <dbReference type="NCBI Taxonomy" id="96232"/>
    <lineage>
        <taxon>Bacteria</taxon>
        <taxon>Pseudomonadati</taxon>
        <taxon>Pseudomonadota</taxon>
        <taxon>Gammaproteobacteria</taxon>
        <taxon>Legionellales</taxon>
        <taxon>Legionellaceae</taxon>
        <taxon>Legionella</taxon>
    </lineage>
</organism>
<dbReference type="Pfam" id="PF12848">
    <property type="entry name" value="ABC_tran_Xtn"/>
    <property type="match status" value="1"/>
</dbReference>
<evidence type="ECO:0000313" key="13">
    <source>
        <dbReference type="Proteomes" id="UP001057474"/>
    </source>
</evidence>
<evidence type="ECO:0000259" key="11">
    <source>
        <dbReference type="PROSITE" id="PS50893"/>
    </source>
</evidence>
<feature type="region of interest" description="Disordered" evidence="10">
    <location>
        <begin position="524"/>
        <end position="556"/>
    </location>
</feature>
<dbReference type="EC" id="3.6.1.-" evidence="9"/>
<dbReference type="Proteomes" id="UP001057474">
    <property type="component" value="Chromosome"/>
</dbReference>
<evidence type="ECO:0000256" key="10">
    <source>
        <dbReference type="SAM" id="MobiDB-lite"/>
    </source>
</evidence>
<keyword evidence="8 9" id="KW-0234">DNA repair</keyword>
<dbReference type="InterPro" id="IPR032524">
    <property type="entry name" value="ABC_tran_C"/>
</dbReference>
<dbReference type="CDD" id="cd03221">
    <property type="entry name" value="ABCF_EF-3"/>
    <property type="match status" value="2"/>
</dbReference>
<gene>
    <name evidence="9" type="primary">uup</name>
    <name evidence="12" type="ORF">J2N86_11335</name>
</gene>
<accession>A0ABY4Y849</accession>
<feature type="binding site" evidence="9">
    <location>
        <begin position="345"/>
        <end position="352"/>
    </location>
    <ligand>
        <name>ATP</name>
        <dbReference type="ChEBI" id="CHEBI:30616"/>
        <label>2</label>
    </ligand>
</feature>
<keyword evidence="7 9" id="KW-0238">DNA-binding</keyword>
<evidence type="ECO:0000256" key="6">
    <source>
        <dbReference type="ARBA" id="ARBA00022840"/>
    </source>
</evidence>
<dbReference type="PANTHER" id="PTHR42855">
    <property type="entry name" value="ABC TRANSPORTER ATP-BINDING SUBUNIT"/>
    <property type="match status" value="1"/>
</dbReference>
<keyword evidence="1 9" id="KW-0963">Cytoplasm</keyword>
<feature type="binding site" evidence="9">
    <location>
        <begin position="36"/>
        <end position="43"/>
    </location>
    <ligand>
        <name>ATP</name>
        <dbReference type="ChEBI" id="CHEBI:30616"/>
        <label>1</label>
    </ligand>
</feature>